<name>A0AAD7LN96_QUISA</name>
<dbReference type="GO" id="GO:0016301">
    <property type="term" value="F:kinase activity"/>
    <property type="evidence" value="ECO:0007669"/>
    <property type="project" value="UniProtKB-KW"/>
</dbReference>
<feature type="region of interest" description="Disordered" evidence="2">
    <location>
        <begin position="833"/>
        <end position="870"/>
    </location>
</feature>
<keyword evidence="3" id="KW-0418">Kinase</keyword>
<dbReference type="PROSITE" id="PS50294">
    <property type="entry name" value="WD_REPEATS_REGION"/>
    <property type="match status" value="1"/>
</dbReference>
<dbReference type="InterPro" id="IPR052779">
    <property type="entry name" value="WDR62"/>
</dbReference>
<evidence type="ECO:0000313" key="3">
    <source>
        <dbReference type="EMBL" id="KAJ7961294.1"/>
    </source>
</evidence>
<dbReference type="SMART" id="SM00320">
    <property type="entry name" value="WD40"/>
    <property type="match status" value="10"/>
</dbReference>
<organism evidence="3 4">
    <name type="scientific">Quillaja saponaria</name>
    <name type="common">Soap bark tree</name>
    <dbReference type="NCBI Taxonomy" id="32244"/>
    <lineage>
        <taxon>Eukaryota</taxon>
        <taxon>Viridiplantae</taxon>
        <taxon>Streptophyta</taxon>
        <taxon>Embryophyta</taxon>
        <taxon>Tracheophyta</taxon>
        <taxon>Spermatophyta</taxon>
        <taxon>Magnoliopsida</taxon>
        <taxon>eudicotyledons</taxon>
        <taxon>Gunneridae</taxon>
        <taxon>Pentapetalae</taxon>
        <taxon>rosids</taxon>
        <taxon>fabids</taxon>
        <taxon>Fabales</taxon>
        <taxon>Quillajaceae</taxon>
        <taxon>Quillaja</taxon>
    </lineage>
</organism>
<dbReference type="Gene3D" id="2.130.10.10">
    <property type="entry name" value="YVTN repeat-like/Quinoprotein amine dehydrogenase"/>
    <property type="match status" value="4"/>
</dbReference>
<evidence type="ECO:0000256" key="1">
    <source>
        <dbReference type="PROSITE-ProRule" id="PRU00221"/>
    </source>
</evidence>
<feature type="compositionally biased region" description="Low complexity" evidence="2">
    <location>
        <begin position="853"/>
        <end position="864"/>
    </location>
</feature>
<proteinExistence type="predicted"/>
<dbReference type="PROSITE" id="PS50082">
    <property type="entry name" value="WD_REPEATS_2"/>
    <property type="match status" value="2"/>
</dbReference>
<evidence type="ECO:0000313" key="4">
    <source>
        <dbReference type="Proteomes" id="UP001163823"/>
    </source>
</evidence>
<keyword evidence="3" id="KW-0808">Transferase</keyword>
<dbReference type="KEGG" id="qsa:O6P43_016654"/>
<keyword evidence="4" id="KW-1185">Reference proteome</keyword>
<dbReference type="PANTHER" id="PTHR45589">
    <property type="entry name" value="WD REPEAT DOMAIN 62, ISOFORM G"/>
    <property type="match status" value="1"/>
</dbReference>
<dbReference type="EMBL" id="JARAOO010000007">
    <property type="protein sequence ID" value="KAJ7961294.1"/>
    <property type="molecule type" value="Genomic_DNA"/>
</dbReference>
<evidence type="ECO:0000256" key="2">
    <source>
        <dbReference type="SAM" id="MobiDB-lite"/>
    </source>
</evidence>
<feature type="region of interest" description="Disordered" evidence="2">
    <location>
        <begin position="1016"/>
        <end position="1053"/>
    </location>
</feature>
<dbReference type="InterPro" id="IPR001680">
    <property type="entry name" value="WD40_rpt"/>
</dbReference>
<dbReference type="SUPFAM" id="SSF50978">
    <property type="entry name" value="WD40 repeat-like"/>
    <property type="match status" value="2"/>
</dbReference>
<dbReference type="AlphaFoldDB" id="A0AAD7LN96"/>
<keyword evidence="1" id="KW-0853">WD repeat</keyword>
<feature type="compositionally biased region" description="Basic and acidic residues" evidence="2">
    <location>
        <begin position="1022"/>
        <end position="1045"/>
    </location>
</feature>
<dbReference type="PANTHER" id="PTHR45589:SF1">
    <property type="entry name" value="WD REPEAT DOMAIN 62, ISOFORM G"/>
    <property type="match status" value="1"/>
</dbReference>
<dbReference type="InterPro" id="IPR015943">
    <property type="entry name" value="WD40/YVTN_repeat-like_dom_sf"/>
</dbReference>
<protein>
    <submittedName>
        <fullName evidence="3">Mitogen-activated protein kinase-binding protein 1 isoform X1</fullName>
    </submittedName>
</protein>
<feature type="repeat" description="WD" evidence="1">
    <location>
        <begin position="395"/>
        <end position="437"/>
    </location>
</feature>
<comment type="caution">
    <text evidence="3">The sequence shown here is derived from an EMBL/GenBank/DDBJ whole genome shotgun (WGS) entry which is preliminary data.</text>
</comment>
<dbReference type="InterPro" id="IPR036322">
    <property type="entry name" value="WD40_repeat_dom_sf"/>
</dbReference>
<sequence length="1205" mass="131564">MKTNRKFKKPETPSKLVLEEIIGLTTKNGNGLASNISTANCAYLAGCVVVVYNVNSGTQSHLMVSHRAPKPLSCVAMSKDGRFIAAGESGTQPSVLVWDSATLAFSAELKGHLYGISCISFSSDGKHLVSVGGYIYLWEWRNGALLTKLKASSSCHAVSSVSFSSDAKFIVTAGKKHLKFWAVGSSSRSHLNARTGLSAMQGKPVNLDLQKGSSFISVAYAIWGNTGSTNCKSADSCFPIYALTDAGILWIIHSGLSIRKSVDLKVKKSFALSISNKLIACACNAGIVQMFSRDTLKYEGTVVYSKAKSYHEETDIVPEQDFQQLLPCQMQLLVSSQPLKSLVSTQASQCDGELVVYGDHSLYIWDIHDLNKATRCFVLVSHAACIWDIKNLCCENMHDSSLACVARGCSGGVSFATCSADGTIRLWDLALQSDLSEKDAEYHSLQTDLTGTTRLVSAGVFERDAVEADISTRGFRSLAVSSDGKYLAAGDCEGNIHIYNLQTSEFLCLQGAHDAEILTLSFSLATQKDIVSKETTNDNYYLASGSRDRIIHLYNVKRNFDRIKSIGNHSAAVTSVKVAGNSCKVLSCSADRSLMLCDVTLTDSGHKISRCHHQMTSHGTLYDMAVDPKFEVAVTVGQDKKINTFDIASGKLIRSYKQDKDFGDPIKVTMDPSCTYLVCSYSNKSICIYDFITGDVVMQALGHSEVITGVIFLPDCKHIVSVGGDGCVFVWKVPALMSTRILERITEKQTPLSPRSLAQPVAFSHIILGEEEDQQYKINSEEVWSLGSNRQSRGGPRETSAFKFSVSRLPHWAKAKVTSSNIVQGDLKLTSSQGYASPTPEVQMPSDHALGGSSSCNSISSRSSPDTGNFQTTFTMDNRWLTVYTVCMDLLNSPEIRNLMDTKMSKASSILIQDKTGISKDKYGLGRRSQGQDDKQGVNLNHHASCSNMKATTGINFCNPHSEGGDIFEQHFGSLSTINKIERRKSSMRRYSARYVLKQDYLGGCRRLFGTPDKGMASKTKNCKEETSTHVKSENPLEDSWKQQELKNPAQSSVDSDYTSSICELTRCQVNEKAIYMEKSNCRDQKECLPQVGEVQKTVIACKEALLSLNAAADTAAHMFAKLGILGYSDEFLGEAGVKLFDEAAELLPLITEKVNKVARLVCSQNNDSCGSRADISGMEPLLGTFAESLSDKILEMLKENLCTV</sequence>
<dbReference type="Proteomes" id="UP001163823">
    <property type="component" value="Chromosome 7"/>
</dbReference>
<dbReference type="Pfam" id="PF00400">
    <property type="entry name" value="WD40"/>
    <property type="match status" value="6"/>
</dbReference>
<feature type="repeat" description="WD" evidence="1">
    <location>
        <begin position="700"/>
        <end position="733"/>
    </location>
</feature>
<accession>A0AAD7LN96</accession>
<reference evidence="3" key="1">
    <citation type="journal article" date="2023" name="Science">
        <title>Elucidation of the pathway for biosynthesis of saponin adjuvants from the soapbark tree.</title>
        <authorList>
            <person name="Reed J."/>
            <person name="Orme A."/>
            <person name="El-Demerdash A."/>
            <person name="Owen C."/>
            <person name="Martin L.B.B."/>
            <person name="Misra R.C."/>
            <person name="Kikuchi S."/>
            <person name="Rejzek M."/>
            <person name="Martin A.C."/>
            <person name="Harkess A."/>
            <person name="Leebens-Mack J."/>
            <person name="Louveau T."/>
            <person name="Stephenson M.J."/>
            <person name="Osbourn A."/>
        </authorList>
    </citation>
    <scope>NUCLEOTIDE SEQUENCE</scope>
    <source>
        <strain evidence="3">S10</strain>
    </source>
</reference>
<gene>
    <name evidence="3" type="ORF">O6P43_016654</name>
</gene>